<evidence type="ECO:0000256" key="6">
    <source>
        <dbReference type="ARBA" id="ARBA00022967"/>
    </source>
</evidence>
<evidence type="ECO:0000256" key="7">
    <source>
        <dbReference type="ARBA" id="ARBA00023136"/>
    </source>
</evidence>
<evidence type="ECO:0000256" key="5">
    <source>
        <dbReference type="ARBA" id="ARBA00022840"/>
    </source>
</evidence>
<proteinExistence type="predicted"/>
<dbReference type="Gene3D" id="3.40.50.300">
    <property type="entry name" value="P-loop containing nucleotide triphosphate hydrolases"/>
    <property type="match status" value="1"/>
</dbReference>
<keyword evidence="3" id="KW-0813">Transport</keyword>
<keyword evidence="6" id="KW-1278">Translocase</keyword>
<dbReference type="GO" id="GO:0016887">
    <property type="term" value="F:ATP hydrolysis activity"/>
    <property type="evidence" value="ECO:0007669"/>
    <property type="project" value="InterPro"/>
</dbReference>
<evidence type="ECO:0000313" key="9">
    <source>
        <dbReference type="EMBL" id="KRM08494.1"/>
    </source>
</evidence>
<keyword evidence="1" id="KW-1003">Cell membrane</keyword>
<keyword evidence="4" id="KW-0547">Nucleotide-binding</keyword>
<dbReference type="EMBL" id="AZFX01000087">
    <property type="protein sequence ID" value="KRM08494.1"/>
    <property type="molecule type" value="Genomic_DNA"/>
</dbReference>
<evidence type="ECO:0000313" key="10">
    <source>
        <dbReference type="Proteomes" id="UP000051315"/>
    </source>
</evidence>
<comment type="caution">
    <text evidence="9">The sequence shown here is derived from an EMBL/GenBank/DDBJ whole genome shotgun (WGS) entry which is preliminary data.</text>
</comment>
<evidence type="ECO:0000256" key="3">
    <source>
        <dbReference type="ARBA" id="ARBA00022592"/>
    </source>
</evidence>
<evidence type="ECO:0000256" key="4">
    <source>
        <dbReference type="ARBA" id="ARBA00022741"/>
    </source>
</evidence>
<accession>A0A0R1VRX6</accession>
<keyword evidence="10" id="KW-1185">Reference proteome</keyword>
<dbReference type="PANTHER" id="PTHR43423:SF12">
    <property type="entry name" value="IRON EXPORT ATP-BINDING PROTEIN FETA-RELATED"/>
    <property type="match status" value="1"/>
</dbReference>
<evidence type="ECO:0000259" key="8">
    <source>
        <dbReference type="PROSITE" id="PS50893"/>
    </source>
</evidence>
<protein>
    <submittedName>
        <fullName evidence="9">ABC-type transport system, ATPase component</fullName>
    </submittedName>
</protein>
<keyword evidence="3" id="KW-0592">Phosphate transport</keyword>
<keyword evidence="5" id="KW-0067">ATP-binding</keyword>
<dbReference type="SMART" id="SM00382">
    <property type="entry name" value="AAA"/>
    <property type="match status" value="1"/>
</dbReference>
<reference evidence="9 10" key="1">
    <citation type="journal article" date="2015" name="Genome Announc.">
        <title>Expanding the biotechnology potential of lactobacilli through comparative genomics of 213 strains and associated genera.</title>
        <authorList>
            <person name="Sun Z."/>
            <person name="Harris H.M."/>
            <person name="McCann A."/>
            <person name="Guo C."/>
            <person name="Argimon S."/>
            <person name="Zhang W."/>
            <person name="Yang X."/>
            <person name="Jeffery I.B."/>
            <person name="Cooney J.C."/>
            <person name="Kagawa T.F."/>
            <person name="Liu W."/>
            <person name="Song Y."/>
            <person name="Salvetti E."/>
            <person name="Wrobel A."/>
            <person name="Rasinkangas P."/>
            <person name="Parkhill J."/>
            <person name="Rea M.C."/>
            <person name="O'Sullivan O."/>
            <person name="Ritari J."/>
            <person name="Douillard F.P."/>
            <person name="Paul Ross R."/>
            <person name="Yang R."/>
            <person name="Briner A.E."/>
            <person name="Felis G.E."/>
            <person name="de Vos W.M."/>
            <person name="Barrangou R."/>
            <person name="Klaenhammer T.R."/>
            <person name="Caufield P.W."/>
            <person name="Cui Y."/>
            <person name="Zhang H."/>
            <person name="O'Toole P.W."/>
        </authorList>
    </citation>
    <scope>NUCLEOTIDE SEQUENCE [LARGE SCALE GENOMIC DNA]</scope>
    <source>
        <strain evidence="9 10">DSM 17758</strain>
    </source>
</reference>
<keyword evidence="7" id="KW-0472">Membrane</keyword>
<dbReference type="Proteomes" id="UP000051315">
    <property type="component" value="Unassembled WGS sequence"/>
</dbReference>
<organism evidence="9 10">
    <name type="scientific">Lapidilactobacillus concavus DSM 17758</name>
    <dbReference type="NCBI Taxonomy" id="1423735"/>
    <lineage>
        <taxon>Bacteria</taxon>
        <taxon>Bacillati</taxon>
        <taxon>Bacillota</taxon>
        <taxon>Bacilli</taxon>
        <taxon>Lactobacillales</taxon>
        <taxon>Lactobacillaceae</taxon>
        <taxon>Lapidilactobacillus</taxon>
    </lineage>
</organism>
<dbReference type="PATRIC" id="fig|1423735.3.peg.589"/>
<sequence length="218" mass="24376">MSFVSHGHTVIDHLNLKAEQGDFLAICGSEGSGKSALLKIISTLLEPTSGIVSITDDTAVRMGITAYRQQVAFCFQKPILFGRTVRDNLTFPFKLRHTTLDLGLVEQYFRAALLPATTMDRLICELSMGEKQLIVLIRNLLLLPKVLLLDEITADVDEQEKTQLHRLIQQAHQQGMMVIMATLDRGILPLATRHLKLANGKLESKVQTEDEMTNIIRL</sequence>
<evidence type="ECO:0000256" key="1">
    <source>
        <dbReference type="ARBA" id="ARBA00022475"/>
    </source>
</evidence>
<dbReference type="SUPFAM" id="SSF52540">
    <property type="entry name" value="P-loop containing nucleoside triphosphate hydrolases"/>
    <property type="match status" value="1"/>
</dbReference>
<dbReference type="Pfam" id="PF00005">
    <property type="entry name" value="ABC_tran"/>
    <property type="match status" value="1"/>
</dbReference>
<evidence type="ECO:0000256" key="2">
    <source>
        <dbReference type="ARBA" id="ARBA00022519"/>
    </source>
</evidence>
<gene>
    <name evidence="9" type="ORF">FC15_GL000562</name>
</gene>
<dbReference type="GO" id="GO:0005524">
    <property type="term" value="F:ATP binding"/>
    <property type="evidence" value="ECO:0007669"/>
    <property type="project" value="UniProtKB-KW"/>
</dbReference>
<dbReference type="InterPro" id="IPR027417">
    <property type="entry name" value="P-loop_NTPase"/>
</dbReference>
<dbReference type="STRING" id="1423735.FC15_GL000562"/>
<dbReference type="InterPro" id="IPR003593">
    <property type="entry name" value="AAA+_ATPase"/>
</dbReference>
<name>A0A0R1VRX6_9LACO</name>
<dbReference type="InterPro" id="IPR003439">
    <property type="entry name" value="ABC_transporter-like_ATP-bd"/>
</dbReference>
<keyword evidence="2" id="KW-0997">Cell inner membrane</keyword>
<dbReference type="GO" id="GO:0006817">
    <property type="term" value="P:phosphate ion transport"/>
    <property type="evidence" value="ECO:0007669"/>
    <property type="project" value="UniProtKB-KW"/>
</dbReference>
<dbReference type="PANTHER" id="PTHR43423">
    <property type="entry name" value="ABC TRANSPORTER I FAMILY MEMBER 17"/>
    <property type="match status" value="1"/>
</dbReference>
<dbReference type="PROSITE" id="PS50893">
    <property type="entry name" value="ABC_TRANSPORTER_2"/>
    <property type="match status" value="1"/>
</dbReference>
<feature type="domain" description="ABC transporter" evidence="8">
    <location>
        <begin position="1"/>
        <end position="218"/>
    </location>
</feature>
<dbReference type="AlphaFoldDB" id="A0A0R1VRX6"/>